<evidence type="ECO:0000256" key="5">
    <source>
        <dbReference type="SAM" id="SignalP"/>
    </source>
</evidence>
<dbReference type="Gene3D" id="2.40.170.20">
    <property type="entry name" value="TonB-dependent receptor, beta-barrel domain"/>
    <property type="match status" value="1"/>
</dbReference>
<keyword evidence="2" id="KW-0472">Membrane</keyword>
<dbReference type="Gene3D" id="2.60.40.1120">
    <property type="entry name" value="Carboxypeptidase-like, regulatory domain"/>
    <property type="match status" value="1"/>
</dbReference>
<sequence>MRSYWFWLVLALLGAFVLQAHAADTRGTVTFKGLPVPGASVTASHDGKTVTVVTDASGAYAFTDLNDGPWTVSVEMFGFTTVREQMDVRSDIAPRRWELSLLTLGELEKHMPIAPPAPQRATQPAPPAGVTAVSSVSGDSLRPDGAAAFGAEPGLLVNGSVSNGATSSFRLPGSFGNNRSGGRRPYNFSLVAQEQNSALDARSYSLAGNEGAKPTYNNYTGAVTAGGPLRIPHLLRDGPYVFAQYTWHRVSTAATTSALVPTAAERTGDLSGQTTATGQPVVIYDPATGQPYLNNKVPVTPQAQALLNLYPLPNVAGNRRYNFQLPLLSSSHIDAGNLHMDKNLNTKNQLRGYFNFSSTRTSGNNLFGFTDTERILGHNGNIDWLHSFNQRLRLDLAYDFSRLATTDTPYWQNRADISGSAGIKGNSRAPVDWGPPTLSFSGGSGIAALTDGISAHNRNETNKVSASLTWNHSGHNLAFGFDFRRQQFNYLAQANPRGTLTFTGTATSKSNVPGSGSDLAGFLVGVPDASAISFGNADKYLRQSVYNAYVNDDWRLSPEFSVNAGIRWEFGAPMTELKNRLVNLDLSNGFSAAAPVLASAPLGTVTGQHYPDSLLRPYRLGLEPRIGFAWHPNTGGSLVVRGGYGINYDTSVYPSLYLQLAQQSPLSKSLNVQNSTVCPLTLASAFNPCATTTQNTFAVDPNLKIGSIQTWTLEVQRDLPWSLQWNASYLGNKGTHGMQKSYPNSFAPGAGNPCPSCPVGFAYISSGGNSTREAGKFQLRRRLRSGFAASVAYTFAKSIDNDAVLGGQNGGSATLPAAQNWRDLAAERGLSTNDQRHLLSASAQYTTGMGIGGGSLLDGWRGSLYKEWTALVTISAGSGLPVTPYTAALLGGTGAHGSVRPDLTGASIYAAPVGLALNPAAFAAPVSGQFGNARRNSITGPSQLSMDFFMSRTFRLRDHWNLDLQIKANNVLNHVAFGSYVANLQSTQFGLPTSPNSMRTLQMTARLRY</sequence>
<comment type="subcellular location">
    <subcellularLocation>
        <location evidence="1">Cell outer membrane</location>
    </subcellularLocation>
</comment>
<dbReference type="Proteomes" id="UP000321820">
    <property type="component" value="Chromosome"/>
</dbReference>
<dbReference type="GO" id="GO:0009279">
    <property type="term" value="C:cell outer membrane"/>
    <property type="evidence" value="ECO:0007669"/>
    <property type="project" value="UniProtKB-SubCell"/>
</dbReference>
<feature type="signal peptide" evidence="5">
    <location>
        <begin position="1"/>
        <end position="22"/>
    </location>
</feature>
<dbReference type="AlphaFoldDB" id="A0A5B9EG58"/>
<evidence type="ECO:0000256" key="2">
    <source>
        <dbReference type="ARBA" id="ARBA00023136"/>
    </source>
</evidence>
<dbReference type="OrthoDB" id="97893at2"/>
<dbReference type="InterPro" id="IPR008969">
    <property type="entry name" value="CarboxyPept-like_regulatory"/>
</dbReference>
<keyword evidence="7" id="KW-0675">Receptor</keyword>
<evidence type="ECO:0000256" key="4">
    <source>
        <dbReference type="SAM" id="MobiDB-lite"/>
    </source>
</evidence>
<dbReference type="SUPFAM" id="SSF56935">
    <property type="entry name" value="Porins"/>
    <property type="match status" value="1"/>
</dbReference>
<keyword evidence="5" id="KW-0732">Signal</keyword>
<dbReference type="Pfam" id="PF25183">
    <property type="entry name" value="OMP_b-brl_4"/>
    <property type="match status" value="1"/>
</dbReference>
<keyword evidence="3" id="KW-0998">Cell outer membrane</keyword>
<name>A0A5B9EG58_9BACT</name>
<dbReference type="SUPFAM" id="SSF49464">
    <property type="entry name" value="Carboxypeptidase regulatory domain-like"/>
    <property type="match status" value="1"/>
</dbReference>
<evidence type="ECO:0000256" key="1">
    <source>
        <dbReference type="ARBA" id="ARBA00004442"/>
    </source>
</evidence>
<evidence type="ECO:0000313" key="7">
    <source>
        <dbReference type="EMBL" id="QEE30574.1"/>
    </source>
</evidence>
<proteinExistence type="predicted"/>
<organism evidence="7 8">
    <name type="scientific">Terriglobus albidus</name>
    <dbReference type="NCBI Taxonomy" id="1592106"/>
    <lineage>
        <taxon>Bacteria</taxon>
        <taxon>Pseudomonadati</taxon>
        <taxon>Acidobacteriota</taxon>
        <taxon>Terriglobia</taxon>
        <taxon>Terriglobales</taxon>
        <taxon>Acidobacteriaceae</taxon>
        <taxon>Terriglobus</taxon>
    </lineage>
</organism>
<dbReference type="InterPro" id="IPR036942">
    <property type="entry name" value="Beta-barrel_TonB_sf"/>
</dbReference>
<dbReference type="KEGG" id="talb:FTW19_22845"/>
<dbReference type="EMBL" id="CP042806">
    <property type="protein sequence ID" value="QEE30574.1"/>
    <property type="molecule type" value="Genomic_DNA"/>
</dbReference>
<protein>
    <submittedName>
        <fullName evidence="7">TonB-dependent receptor</fullName>
    </submittedName>
</protein>
<keyword evidence="8" id="KW-1185">Reference proteome</keyword>
<feature type="region of interest" description="Disordered" evidence="4">
    <location>
        <begin position="117"/>
        <end position="137"/>
    </location>
</feature>
<feature type="domain" description="TonB-dependent transporter Oar-like beta-barrel" evidence="6">
    <location>
        <begin position="195"/>
        <end position="1002"/>
    </location>
</feature>
<dbReference type="Pfam" id="PF13620">
    <property type="entry name" value="CarboxypepD_reg"/>
    <property type="match status" value="1"/>
</dbReference>
<dbReference type="InterPro" id="IPR057601">
    <property type="entry name" value="Oar-like_b-barrel"/>
</dbReference>
<evidence type="ECO:0000313" key="8">
    <source>
        <dbReference type="Proteomes" id="UP000321820"/>
    </source>
</evidence>
<feature type="chain" id="PRO_5022830123" evidence="5">
    <location>
        <begin position="23"/>
        <end position="1009"/>
    </location>
</feature>
<reference evidence="7 8" key="1">
    <citation type="submission" date="2019-08" db="EMBL/GenBank/DDBJ databases">
        <title>Complete genome sequence of Terriglobus albidus strain ORNL.</title>
        <authorList>
            <person name="Podar M."/>
        </authorList>
    </citation>
    <scope>NUCLEOTIDE SEQUENCE [LARGE SCALE GENOMIC DNA]</scope>
    <source>
        <strain evidence="7 8">ORNL</strain>
    </source>
</reference>
<gene>
    <name evidence="7" type="ORF">FTW19_22845</name>
</gene>
<dbReference type="RefSeq" id="WP_147649886.1">
    <property type="nucleotide sequence ID" value="NZ_CP042806.1"/>
</dbReference>
<evidence type="ECO:0000256" key="3">
    <source>
        <dbReference type="ARBA" id="ARBA00023237"/>
    </source>
</evidence>
<evidence type="ECO:0000259" key="6">
    <source>
        <dbReference type="Pfam" id="PF25183"/>
    </source>
</evidence>
<accession>A0A5B9EG58</accession>